<dbReference type="InterPro" id="IPR017871">
    <property type="entry name" value="ABC_transporter-like_CS"/>
</dbReference>
<dbReference type="OrthoDB" id="9809450at2"/>
<dbReference type="Gene3D" id="3.40.50.300">
    <property type="entry name" value="P-loop containing nucleotide triphosphate hydrolases"/>
    <property type="match status" value="1"/>
</dbReference>
<organism evidence="6 7">
    <name type="scientific">Desulfuromonas soudanensis</name>
    <dbReference type="NCBI Taxonomy" id="1603606"/>
    <lineage>
        <taxon>Bacteria</taxon>
        <taxon>Pseudomonadati</taxon>
        <taxon>Thermodesulfobacteriota</taxon>
        <taxon>Desulfuromonadia</taxon>
        <taxon>Desulfuromonadales</taxon>
        <taxon>Desulfuromonadaceae</taxon>
        <taxon>Desulfuromonas</taxon>
    </lineage>
</organism>
<dbReference type="InterPro" id="IPR027417">
    <property type="entry name" value="P-loop_NTPase"/>
</dbReference>
<dbReference type="SUPFAM" id="SSF52540">
    <property type="entry name" value="P-loop containing nucleoside triphosphate hydrolases"/>
    <property type="match status" value="1"/>
</dbReference>
<evidence type="ECO:0000259" key="5">
    <source>
        <dbReference type="PROSITE" id="PS50893"/>
    </source>
</evidence>
<evidence type="ECO:0000256" key="1">
    <source>
        <dbReference type="ARBA" id="ARBA00022448"/>
    </source>
</evidence>
<evidence type="ECO:0000313" key="7">
    <source>
        <dbReference type="Proteomes" id="UP000057158"/>
    </source>
</evidence>
<dbReference type="FunFam" id="3.40.50.300:FF:000032">
    <property type="entry name" value="Export ABC transporter ATP-binding protein"/>
    <property type="match status" value="1"/>
</dbReference>
<dbReference type="KEGG" id="des:DSOUD_2332"/>
<dbReference type="GO" id="GO:0005524">
    <property type="term" value="F:ATP binding"/>
    <property type="evidence" value="ECO:0007669"/>
    <property type="project" value="UniProtKB-KW"/>
</dbReference>
<keyword evidence="1" id="KW-0813">Transport</keyword>
<dbReference type="GO" id="GO:0098796">
    <property type="term" value="C:membrane protein complex"/>
    <property type="evidence" value="ECO:0007669"/>
    <property type="project" value="UniProtKB-ARBA"/>
</dbReference>
<dbReference type="Pfam" id="PF00005">
    <property type="entry name" value="ABC_tran"/>
    <property type="match status" value="1"/>
</dbReference>
<comment type="similarity">
    <text evidence="4">Belongs to the ABC transporter superfamily. Macrolide exporter (TC 3.A.1.122) family.</text>
</comment>
<dbReference type="PANTHER" id="PTHR24220">
    <property type="entry name" value="IMPORT ATP-BINDING PROTEIN"/>
    <property type="match status" value="1"/>
</dbReference>
<reference evidence="6 7" key="1">
    <citation type="submission" date="2015-07" db="EMBL/GenBank/DDBJ databases">
        <title>Isolation and Genomic Characterization of a Novel Halophilic Metal-Reducing Deltaproteobacterium from the Deep Subsurface.</title>
        <authorList>
            <person name="Badalamenti J.P."/>
            <person name="Summers Z.M."/>
            <person name="Gralnick J.A."/>
            <person name="Bond D.R."/>
        </authorList>
    </citation>
    <scope>NUCLEOTIDE SEQUENCE [LARGE SCALE GENOMIC DNA]</scope>
    <source>
        <strain evidence="6 7">WTL</strain>
    </source>
</reference>
<evidence type="ECO:0000313" key="6">
    <source>
        <dbReference type="EMBL" id="ALC17094.1"/>
    </source>
</evidence>
<feature type="domain" description="ABC transporter" evidence="5">
    <location>
        <begin position="4"/>
        <end position="235"/>
    </location>
</feature>
<dbReference type="GO" id="GO:0016887">
    <property type="term" value="F:ATP hydrolysis activity"/>
    <property type="evidence" value="ECO:0007669"/>
    <property type="project" value="InterPro"/>
</dbReference>
<dbReference type="GO" id="GO:0005886">
    <property type="term" value="C:plasma membrane"/>
    <property type="evidence" value="ECO:0007669"/>
    <property type="project" value="TreeGrafter"/>
</dbReference>
<dbReference type="GO" id="GO:0022857">
    <property type="term" value="F:transmembrane transporter activity"/>
    <property type="evidence" value="ECO:0007669"/>
    <property type="project" value="UniProtKB-ARBA"/>
</dbReference>
<gene>
    <name evidence="6" type="ORF">DSOUD_2332</name>
</gene>
<dbReference type="CDD" id="cd03255">
    <property type="entry name" value="ABC_MJ0796_LolCDE_FtsE"/>
    <property type="match status" value="1"/>
</dbReference>
<evidence type="ECO:0000256" key="2">
    <source>
        <dbReference type="ARBA" id="ARBA00022741"/>
    </source>
</evidence>
<proteinExistence type="inferred from homology"/>
<dbReference type="InterPro" id="IPR003439">
    <property type="entry name" value="ABC_transporter-like_ATP-bd"/>
</dbReference>
<dbReference type="AlphaFoldDB" id="A0A0M5IRK5"/>
<dbReference type="PROSITE" id="PS00211">
    <property type="entry name" value="ABC_TRANSPORTER_1"/>
    <property type="match status" value="1"/>
</dbReference>
<dbReference type="InterPro" id="IPR017911">
    <property type="entry name" value="MacB-like_ATP-bd"/>
</dbReference>
<keyword evidence="7" id="KW-1185">Reference proteome</keyword>
<dbReference type="RefSeq" id="WP_053551127.1">
    <property type="nucleotide sequence ID" value="NZ_CP010802.1"/>
</dbReference>
<evidence type="ECO:0000256" key="4">
    <source>
        <dbReference type="ARBA" id="ARBA00038388"/>
    </source>
</evidence>
<protein>
    <submittedName>
        <fullName evidence="6">Macrolide ABC transporter ATP-binding protein</fullName>
    </submittedName>
</protein>
<dbReference type="SMART" id="SM00382">
    <property type="entry name" value="AAA"/>
    <property type="match status" value="1"/>
</dbReference>
<keyword evidence="3 6" id="KW-0067">ATP-binding</keyword>
<dbReference type="EMBL" id="CP010802">
    <property type="protein sequence ID" value="ALC17094.1"/>
    <property type="molecule type" value="Genomic_DNA"/>
</dbReference>
<dbReference type="InterPro" id="IPR015854">
    <property type="entry name" value="ABC_transpr_LolD-like"/>
</dbReference>
<evidence type="ECO:0000256" key="3">
    <source>
        <dbReference type="ARBA" id="ARBA00022840"/>
    </source>
</evidence>
<keyword evidence="2" id="KW-0547">Nucleotide-binding</keyword>
<dbReference type="Proteomes" id="UP000057158">
    <property type="component" value="Chromosome"/>
</dbReference>
<sequence>MPLIALDNVTKIYPLGHQQVTAVDRLTLAIESGEFTVLAGPSGSGKTTILNLIGGLDRPSQGSVVIDGRDVGECSARALADFRLRRVGFIFQSYNLIPVLNAAENAEFTLMLQGVPRTARRRRIEGLFSDLGISGLENRKPGDLSGGQQQRVAIARAMAAEPSVILADEPTANLDTQTSEELLKLMRRLNREQKTTFVFSSHDPMVIDYARRVIRLRDGRLESDSRQDLEPTEEAP</sequence>
<dbReference type="PROSITE" id="PS50893">
    <property type="entry name" value="ABC_TRANSPORTER_2"/>
    <property type="match status" value="1"/>
</dbReference>
<dbReference type="PATRIC" id="fig|1603606.3.peg.2524"/>
<dbReference type="STRING" id="1603606.DSOUD_2332"/>
<accession>A0A0M5IRK5</accession>
<dbReference type="InterPro" id="IPR003593">
    <property type="entry name" value="AAA+_ATPase"/>
</dbReference>
<name>A0A0M5IRK5_9BACT</name>